<keyword evidence="1" id="KW-0862">Zinc</keyword>
<dbReference type="Proteomes" id="UP000274131">
    <property type="component" value="Unassembled WGS sequence"/>
</dbReference>
<keyword evidence="1" id="KW-0863">Zinc-finger</keyword>
<dbReference type="EMBL" id="UXUI01007265">
    <property type="protein sequence ID" value="VDD86637.1"/>
    <property type="molecule type" value="Genomic_DNA"/>
</dbReference>
<evidence type="ECO:0000313" key="6">
    <source>
        <dbReference type="WBParaSite" id="EVEC_0000207201-mRNA-1"/>
    </source>
</evidence>
<dbReference type="PROSITE" id="PS50157">
    <property type="entry name" value="ZINC_FINGER_C2H2_2"/>
    <property type="match status" value="1"/>
</dbReference>
<organism evidence="6">
    <name type="scientific">Enterobius vermicularis</name>
    <name type="common">Human pinworm</name>
    <dbReference type="NCBI Taxonomy" id="51028"/>
    <lineage>
        <taxon>Eukaryota</taxon>
        <taxon>Metazoa</taxon>
        <taxon>Ecdysozoa</taxon>
        <taxon>Nematoda</taxon>
        <taxon>Chromadorea</taxon>
        <taxon>Rhabditida</taxon>
        <taxon>Spirurina</taxon>
        <taxon>Oxyuridomorpha</taxon>
        <taxon>Oxyuroidea</taxon>
        <taxon>Oxyuridae</taxon>
        <taxon>Enterobius</taxon>
    </lineage>
</organism>
<feature type="compositionally biased region" description="Polar residues" evidence="2">
    <location>
        <begin position="228"/>
        <end position="241"/>
    </location>
</feature>
<dbReference type="AlphaFoldDB" id="A0A0N4UX31"/>
<feature type="region of interest" description="Disordered" evidence="2">
    <location>
        <begin position="220"/>
        <end position="242"/>
    </location>
</feature>
<dbReference type="SUPFAM" id="SSF57667">
    <property type="entry name" value="beta-beta-alpha zinc fingers"/>
    <property type="match status" value="1"/>
</dbReference>
<evidence type="ECO:0000256" key="2">
    <source>
        <dbReference type="SAM" id="MobiDB-lite"/>
    </source>
</evidence>
<dbReference type="PROSITE" id="PS00028">
    <property type="entry name" value="ZINC_FINGER_C2H2_1"/>
    <property type="match status" value="1"/>
</dbReference>
<protein>
    <submittedName>
        <fullName evidence="6">C2H2-type domain-containing protein</fullName>
    </submittedName>
</protein>
<evidence type="ECO:0000259" key="3">
    <source>
        <dbReference type="PROSITE" id="PS50157"/>
    </source>
</evidence>
<feature type="domain" description="C2H2-type" evidence="3">
    <location>
        <begin position="144"/>
        <end position="171"/>
    </location>
</feature>
<proteinExistence type="predicted"/>
<gene>
    <name evidence="4" type="ORF">EVEC_LOCUS1780</name>
</gene>
<dbReference type="OrthoDB" id="5862449at2759"/>
<name>A0A0N4UX31_ENTVE</name>
<dbReference type="GO" id="GO:0008270">
    <property type="term" value="F:zinc ion binding"/>
    <property type="evidence" value="ECO:0007669"/>
    <property type="project" value="UniProtKB-KW"/>
</dbReference>
<keyword evidence="1" id="KW-0479">Metal-binding</keyword>
<sequence>MKTLDEICARLQRRQATTKIRSPDVSRTTVGSNSVSLPVKLFTTDVKPSTSLIKNGDDTAKTSTFCFKEYDPVKNCFRSNGKFLDSVRNDNQTPCLNEPNGSTITATSAWNSEKNNKSGLENEDFVTSEDCCTPYYKLKRQVRYHCKLCGQSFGSVNKLAVHLQRHYTEPCEIPTGPSTSLFPTPDLVKDFPNNRWLALPSIMKSKVQYLNSQCEDDVNFPNIDRGNPTKSKADPNSNPTTKDYIKLIRFRPTLKQRSDSKGISNGEPPTKRFKFIDCTVDAKKAVER</sequence>
<keyword evidence="5" id="KW-1185">Reference proteome</keyword>
<reference evidence="4 5" key="2">
    <citation type="submission" date="2018-10" db="EMBL/GenBank/DDBJ databases">
        <authorList>
            <consortium name="Pathogen Informatics"/>
        </authorList>
    </citation>
    <scope>NUCLEOTIDE SEQUENCE [LARGE SCALE GENOMIC DNA]</scope>
</reference>
<reference evidence="6" key="1">
    <citation type="submission" date="2017-02" db="UniProtKB">
        <authorList>
            <consortium name="WormBaseParasite"/>
        </authorList>
    </citation>
    <scope>IDENTIFICATION</scope>
</reference>
<evidence type="ECO:0000313" key="4">
    <source>
        <dbReference type="EMBL" id="VDD86637.1"/>
    </source>
</evidence>
<evidence type="ECO:0000313" key="5">
    <source>
        <dbReference type="Proteomes" id="UP000274131"/>
    </source>
</evidence>
<dbReference type="InterPro" id="IPR013087">
    <property type="entry name" value="Znf_C2H2_type"/>
</dbReference>
<dbReference type="InterPro" id="IPR036236">
    <property type="entry name" value="Znf_C2H2_sf"/>
</dbReference>
<dbReference type="WBParaSite" id="EVEC_0000207201-mRNA-1">
    <property type="protein sequence ID" value="EVEC_0000207201-mRNA-1"/>
    <property type="gene ID" value="EVEC_0000207201"/>
</dbReference>
<evidence type="ECO:0000256" key="1">
    <source>
        <dbReference type="PROSITE-ProRule" id="PRU00042"/>
    </source>
</evidence>
<dbReference type="SMART" id="SM00355">
    <property type="entry name" value="ZnF_C2H2"/>
    <property type="match status" value="1"/>
</dbReference>
<accession>A0A0N4UX31</accession>